<evidence type="ECO:0000256" key="1">
    <source>
        <dbReference type="SAM" id="SignalP"/>
    </source>
</evidence>
<gene>
    <name evidence="2" type="ORF">NG800_015240</name>
</gene>
<keyword evidence="1" id="KW-0732">Signal</keyword>
<evidence type="ECO:0000313" key="2">
    <source>
        <dbReference type="EMBL" id="MDW8550281.1"/>
    </source>
</evidence>
<protein>
    <recommendedName>
        <fullName evidence="4">VCBS repeat-containing protein</fullName>
    </recommendedName>
</protein>
<sequence length="198" mass="23331">MKNIKHKLLLTLALIFTINFAFSQEKKSNYNTIVYKISGDLNKDNIPDLVVVKEDNTDKHHPYLLEIFFQNKNGKYETVLTSTKAVMEKYPYGDQRTELILENLQIKNGILIFRNGMIRGSMIHKFRFQNREFELIGYTYTNASAGYIEHTDYNLSTGEKVDKHTDYQTVKILKYTKTKQKMQELPKLKDFTPFDFTY</sequence>
<dbReference type="EMBL" id="JAMXLT020000028">
    <property type="protein sequence ID" value="MDW8550281.1"/>
    <property type="molecule type" value="Genomic_DNA"/>
</dbReference>
<reference evidence="2 3" key="1">
    <citation type="submission" date="2023-11" db="EMBL/GenBank/DDBJ databases">
        <title>First isolation, identification, and characterization of non-pathogenic Epilithonimonas ginsengisoli isolated from diseased farmed rainbow trout (Oncorhynchus mykiss) in Chile.</title>
        <authorList>
            <person name="Miranda C.D."/>
            <person name="Irgang R."/>
            <person name="Concha C."/>
            <person name="Rojas R."/>
            <person name="Avendano R."/>
        </authorList>
    </citation>
    <scope>NUCLEOTIDE SEQUENCE [LARGE SCALE GENOMIC DNA]</scope>
    <source>
        <strain evidence="2 3">FP99</strain>
    </source>
</reference>
<feature type="signal peptide" evidence="1">
    <location>
        <begin position="1"/>
        <end position="23"/>
    </location>
</feature>
<name>A0ABU4JKP4_9FLAO</name>
<evidence type="ECO:0000313" key="3">
    <source>
        <dbReference type="Proteomes" id="UP001204439"/>
    </source>
</evidence>
<evidence type="ECO:0008006" key="4">
    <source>
        <dbReference type="Google" id="ProtNLM"/>
    </source>
</evidence>
<keyword evidence="3" id="KW-1185">Reference proteome</keyword>
<comment type="caution">
    <text evidence="2">The sequence shown here is derived from an EMBL/GenBank/DDBJ whole genome shotgun (WGS) entry which is preliminary data.</text>
</comment>
<organism evidence="2 3">
    <name type="scientific">Epilithonimonas ginsengisoli</name>
    <dbReference type="NCBI Taxonomy" id="1245592"/>
    <lineage>
        <taxon>Bacteria</taxon>
        <taxon>Pseudomonadati</taxon>
        <taxon>Bacteroidota</taxon>
        <taxon>Flavobacteriia</taxon>
        <taxon>Flavobacteriales</taxon>
        <taxon>Weeksellaceae</taxon>
        <taxon>Chryseobacterium group</taxon>
        <taxon>Epilithonimonas</taxon>
    </lineage>
</organism>
<dbReference type="RefSeq" id="WP_063970841.1">
    <property type="nucleotide sequence ID" value="NZ_JAMXLT020000028.1"/>
</dbReference>
<dbReference type="Proteomes" id="UP001204439">
    <property type="component" value="Unassembled WGS sequence"/>
</dbReference>
<proteinExistence type="predicted"/>
<accession>A0ABU4JKP4</accession>
<feature type="chain" id="PRO_5046668286" description="VCBS repeat-containing protein" evidence="1">
    <location>
        <begin position="24"/>
        <end position="198"/>
    </location>
</feature>